<sequence>MLRLKLHLPQPLAAQSYTHQDLIHDAIIHALDQAGVNSADMVGRYAKPWTFAALGWHQAHQGFVRSLIISSADPNIARALTRLQPEQIVQRRWNGESINFSGAIKSLEFDPLFPNQTRLDCLLLSPLVLQDYTQTSSKKYWHKDLRSLPLSEIISRKLSKQAGRDIQLQVTPDALYLRAKPEHSVLVNLKQHQNGSKSFVIGMQAPLILEGAEDDLRFAWYAGIGEKTRNGFGCLGLAEQGVHS</sequence>
<evidence type="ECO:0000313" key="2">
    <source>
        <dbReference type="EMBL" id="WGZ89407.1"/>
    </source>
</evidence>
<evidence type="ECO:0000259" key="1">
    <source>
        <dbReference type="Pfam" id="PF01881"/>
    </source>
</evidence>
<feature type="domain" description="CRISPR associated protein Cas6 C-terminal" evidence="1">
    <location>
        <begin position="121"/>
        <end position="235"/>
    </location>
</feature>
<reference evidence="2" key="1">
    <citation type="journal article" date="2023" name="Int. J. Mol. Sci.">
        <title>Metagenomics Revealed a New Genus 'Candidatus Thiocaldithrix dubininis' gen. nov., sp. nov. and a New Species 'Candidatus Thiothrix putei' sp. nov. in the Family Thiotrichaceae, Some Members of Which Have Traits of Both Na+- and H+-Motive Energetics.</title>
        <authorList>
            <person name="Ravin N.V."/>
            <person name="Muntyan M.S."/>
            <person name="Smolyakov D.D."/>
            <person name="Rudenko T.S."/>
            <person name="Beletsky A.V."/>
            <person name="Mardanov A.V."/>
            <person name="Grabovich M.Y."/>
        </authorList>
    </citation>
    <scope>NUCLEOTIDE SEQUENCE</scope>
    <source>
        <strain evidence="2">GKL-01</strain>
    </source>
</reference>
<dbReference type="EMBL" id="CP124755">
    <property type="protein sequence ID" value="WGZ89407.1"/>
    <property type="molecule type" value="Genomic_DNA"/>
</dbReference>
<protein>
    <submittedName>
        <fullName evidence="2">CRISPR-associated endoribonuclease Cas6</fullName>
    </submittedName>
</protein>
<name>A0AA95H0N5_9GAMM</name>
<dbReference type="InterPro" id="IPR049435">
    <property type="entry name" value="Cas_Cas6_C"/>
</dbReference>
<dbReference type="AlphaFoldDB" id="A0AA95H0N5"/>
<dbReference type="KEGG" id="tdu:QJT80_07765"/>
<dbReference type="Proteomes" id="UP001300672">
    <property type="component" value="Chromosome"/>
</dbReference>
<dbReference type="Pfam" id="PF01881">
    <property type="entry name" value="Cas_Cas6_C"/>
    <property type="match status" value="1"/>
</dbReference>
<proteinExistence type="predicted"/>
<dbReference type="Gene3D" id="3.30.70.1900">
    <property type="match status" value="1"/>
</dbReference>
<gene>
    <name evidence="2" type="ORF">QJT80_07765</name>
</gene>
<accession>A0AA95H0N5</accession>
<organism evidence="2">
    <name type="scientific">Candidatus Thiocaldithrix dubininis</name>
    <dbReference type="NCBI Taxonomy" id="3080823"/>
    <lineage>
        <taxon>Bacteria</taxon>
        <taxon>Pseudomonadati</taxon>
        <taxon>Pseudomonadota</taxon>
        <taxon>Gammaproteobacteria</taxon>
        <taxon>Thiotrichales</taxon>
        <taxon>Thiotrichaceae</taxon>
        <taxon>Candidatus Thiocaldithrix</taxon>
    </lineage>
</organism>
<reference evidence="2" key="2">
    <citation type="submission" date="2023-04" db="EMBL/GenBank/DDBJ databases">
        <authorList>
            <person name="Beletskiy A.V."/>
            <person name="Mardanov A.V."/>
            <person name="Ravin N.V."/>
        </authorList>
    </citation>
    <scope>NUCLEOTIDE SEQUENCE</scope>
    <source>
        <strain evidence="2">GKL-01</strain>
    </source>
</reference>